<organism evidence="1 2">
    <name type="scientific">Leucogyrophana mollusca</name>
    <dbReference type="NCBI Taxonomy" id="85980"/>
    <lineage>
        <taxon>Eukaryota</taxon>
        <taxon>Fungi</taxon>
        <taxon>Dikarya</taxon>
        <taxon>Basidiomycota</taxon>
        <taxon>Agaricomycotina</taxon>
        <taxon>Agaricomycetes</taxon>
        <taxon>Agaricomycetidae</taxon>
        <taxon>Boletales</taxon>
        <taxon>Boletales incertae sedis</taxon>
        <taxon>Leucogyrophana</taxon>
    </lineage>
</organism>
<keyword evidence="2" id="KW-1185">Reference proteome</keyword>
<protein>
    <submittedName>
        <fullName evidence="1">Uncharacterized protein</fullName>
    </submittedName>
</protein>
<accession>A0ACB8AWC0</accession>
<reference evidence="1" key="1">
    <citation type="journal article" date="2021" name="New Phytol.">
        <title>Evolutionary innovations through gain and loss of genes in the ectomycorrhizal Boletales.</title>
        <authorList>
            <person name="Wu G."/>
            <person name="Miyauchi S."/>
            <person name="Morin E."/>
            <person name="Kuo A."/>
            <person name="Drula E."/>
            <person name="Varga T."/>
            <person name="Kohler A."/>
            <person name="Feng B."/>
            <person name="Cao Y."/>
            <person name="Lipzen A."/>
            <person name="Daum C."/>
            <person name="Hundley H."/>
            <person name="Pangilinan J."/>
            <person name="Johnson J."/>
            <person name="Barry K."/>
            <person name="LaButti K."/>
            <person name="Ng V."/>
            <person name="Ahrendt S."/>
            <person name="Min B."/>
            <person name="Choi I.G."/>
            <person name="Park H."/>
            <person name="Plett J.M."/>
            <person name="Magnuson J."/>
            <person name="Spatafora J.W."/>
            <person name="Nagy L.G."/>
            <person name="Henrissat B."/>
            <person name="Grigoriev I.V."/>
            <person name="Yang Z.L."/>
            <person name="Xu J."/>
            <person name="Martin F.M."/>
        </authorList>
    </citation>
    <scope>NUCLEOTIDE SEQUENCE</scope>
    <source>
        <strain evidence="1">KUC20120723A-06</strain>
    </source>
</reference>
<sequence>MPFCKLNLDMIQCALRLPREGHQLDDVAEILNVSMKRVPRWAGNLEQRGSVNSPSILHGRPCHFDVTVRGDLQHLLAEIPCLFLDKAAQWLAVAR</sequence>
<evidence type="ECO:0000313" key="1">
    <source>
        <dbReference type="EMBL" id="KAH7917696.1"/>
    </source>
</evidence>
<gene>
    <name evidence="1" type="ORF">BV22DRAFT_994548</name>
</gene>
<dbReference type="EMBL" id="MU266965">
    <property type="protein sequence ID" value="KAH7917696.1"/>
    <property type="molecule type" value="Genomic_DNA"/>
</dbReference>
<comment type="caution">
    <text evidence="1">The sequence shown here is derived from an EMBL/GenBank/DDBJ whole genome shotgun (WGS) entry which is preliminary data.</text>
</comment>
<evidence type="ECO:0000313" key="2">
    <source>
        <dbReference type="Proteomes" id="UP000790709"/>
    </source>
</evidence>
<name>A0ACB8AWC0_9AGAM</name>
<proteinExistence type="predicted"/>
<feature type="non-terminal residue" evidence="1">
    <location>
        <position position="95"/>
    </location>
</feature>
<dbReference type="Proteomes" id="UP000790709">
    <property type="component" value="Unassembled WGS sequence"/>
</dbReference>